<dbReference type="CDD" id="cd07302">
    <property type="entry name" value="CHD"/>
    <property type="match status" value="1"/>
</dbReference>
<dbReference type="GO" id="GO:0035556">
    <property type="term" value="P:intracellular signal transduction"/>
    <property type="evidence" value="ECO:0007669"/>
    <property type="project" value="InterPro"/>
</dbReference>
<evidence type="ECO:0000259" key="2">
    <source>
        <dbReference type="PROSITE" id="PS50125"/>
    </source>
</evidence>
<keyword evidence="4" id="KW-1185">Reference proteome</keyword>
<evidence type="ECO:0000313" key="4">
    <source>
        <dbReference type="Proteomes" id="UP000008983"/>
    </source>
</evidence>
<keyword evidence="1" id="KW-0472">Membrane</keyword>
<protein>
    <recommendedName>
        <fullName evidence="2">Guanylate cyclase domain-containing protein</fullName>
    </recommendedName>
</protein>
<dbReference type="PANTHER" id="PTHR43336:SF3">
    <property type="entry name" value="GUANYLATE CYCLASE DOMAIN-CONTAINING PROTEIN"/>
    <property type="match status" value="1"/>
</dbReference>
<dbReference type="InterPro" id="IPR001054">
    <property type="entry name" value="A/G_cyclase"/>
</dbReference>
<proteinExistence type="predicted"/>
<dbReference type="FunCoup" id="G0QKD6">
    <property type="interactions" value="10"/>
</dbReference>
<dbReference type="EMBL" id="GL983153">
    <property type="protein sequence ID" value="EGR34324.1"/>
    <property type="molecule type" value="Genomic_DNA"/>
</dbReference>
<dbReference type="PROSITE" id="PS50125">
    <property type="entry name" value="GUANYLATE_CYCLASE_2"/>
    <property type="match status" value="1"/>
</dbReference>
<gene>
    <name evidence="3" type="ORF">IMG5_016400</name>
</gene>
<evidence type="ECO:0000256" key="1">
    <source>
        <dbReference type="SAM" id="Phobius"/>
    </source>
</evidence>
<dbReference type="Proteomes" id="UP000008983">
    <property type="component" value="Unassembled WGS sequence"/>
</dbReference>
<dbReference type="PANTHER" id="PTHR43336">
    <property type="entry name" value="OXYGEN SENSOR HISTIDINE KINASE RESPONSE REGULATOR DEVS/DOSS"/>
    <property type="match status" value="1"/>
</dbReference>
<evidence type="ECO:0000313" key="3">
    <source>
        <dbReference type="EMBL" id="EGR34324.1"/>
    </source>
</evidence>
<dbReference type="GeneID" id="14910515"/>
<name>G0QKD6_ICHMU</name>
<feature type="transmembrane region" description="Helical" evidence="1">
    <location>
        <begin position="262"/>
        <end position="282"/>
    </location>
</feature>
<sequence length="856" mass="99527">MLFRDLEADLQKVQKFPLIKNILNSTFYAIFINIVTIFALFGDDIRVIATNKKADNIFDGITITVQIIYVIEIILTTLTKRNYALSFFFGQILFQRFLQFQIYKQQIKHFFLVQVLMQHNQQKQEKLLEQPQELEELQDYQEQLEQLNYINLLLYNLNKIQIKSKSFYKKEEKKKKSYQNKEEEVKLPLNLKFKLKKIIFIILLVKQHLVIQQIQKIKINIKMQIYIKYIQFIYIFLIKKDFVSLKESQVSRILSNLITKRVIIIVLILLFIMPLFSADYYFDLPISMDLVTQQLKMIIETQSTKDQIINQYQDIIIQYKNLSSPLAYFQVPLTYLSLYQSDFEILRNDEKEGIGYKLEISKFAQNHPDQLDEINYLNRIQDEDQLLIQGFLNVSSQQVLNSGLSIGRTIFVCLVLTIGAVLFSKDTNDLALGPIERMRDKVIKISKNPLASKELELIQEEEGKHQYETIIIENAIIKIGMLLALGFGDAGSGIIAYNMSKSGDVDPMIAGKKKCAIYGFCDIRNFTDATEVLQEDVMIFVNNIAEIVHSMVDRYLGAANKNIGDAFLLVWKIQEDKYTINENDNTIIYNNIQYINIFADFSVISFLKIQVKINREQKILAYRRDQRLNKRIENYKVKMGFGLHIGWAIEGAIGSQFKIDASYLSPNVNMASRLETATKQYGVPLLISSDLYDVFSDTMQILARNIDKVTVKGSTRPIGLYTIDLFCDDIQESKYPDQNMAKYDKNIQSQLKKQDVIDIMESVLSGESQWDANVYFESNKDLRLSFQQRNSYFIEVFNEAFQNYIKGEWGLCQNILIKAKEINPNDGPTMTLLNFIGEYGFQAPEGWQGYRELNEK</sequence>
<feature type="domain" description="Guanylate cyclase" evidence="2">
    <location>
        <begin position="517"/>
        <end position="675"/>
    </location>
</feature>
<dbReference type="InParanoid" id="G0QKD6"/>
<keyword evidence="1" id="KW-0812">Transmembrane</keyword>
<dbReference type="Gene3D" id="3.30.70.1230">
    <property type="entry name" value="Nucleotide cyclase"/>
    <property type="match status" value="1"/>
</dbReference>
<dbReference type="InterPro" id="IPR029787">
    <property type="entry name" value="Nucleotide_cyclase"/>
</dbReference>
<dbReference type="OMA" id="QEYESIN"/>
<dbReference type="GO" id="GO:0009190">
    <property type="term" value="P:cyclic nucleotide biosynthetic process"/>
    <property type="evidence" value="ECO:0007669"/>
    <property type="project" value="InterPro"/>
</dbReference>
<dbReference type="SUPFAM" id="SSF55073">
    <property type="entry name" value="Nucleotide cyclase"/>
    <property type="match status" value="1"/>
</dbReference>
<dbReference type="Pfam" id="PF00211">
    <property type="entry name" value="Guanylate_cyc"/>
    <property type="match status" value="1"/>
</dbReference>
<dbReference type="AlphaFoldDB" id="G0QKD6"/>
<dbReference type="eggNOG" id="ENOG502QQYF">
    <property type="taxonomic scope" value="Eukaryota"/>
</dbReference>
<dbReference type="OrthoDB" id="60033at2759"/>
<reference evidence="3 4" key="1">
    <citation type="submission" date="2011-07" db="EMBL/GenBank/DDBJ databases">
        <authorList>
            <person name="Coyne R."/>
            <person name="Brami D."/>
            <person name="Johnson J."/>
            <person name="Hostetler J."/>
            <person name="Hannick L."/>
            <person name="Clark T."/>
            <person name="Cassidy-Hanley D."/>
            <person name="Inman J."/>
        </authorList>
    </citation>
    <scope>NUCLEOTIDE SEQUENCE [LARGE SCALE GENOMIC DNA]</scope>
    <source>
        <strain evidence="3 4">G5</strain>
    </source>
</reference>
<feature type="transmembrane region" description="Helical" evidence="1">
    <location>
        <begin position="21"/>
        <end position="41"/>
    </location>
</feature>
<accession>G0QKD6</accession>
<dbReference type="RefSeq" id="XP_004039628.1">
    <property type="nucleotide sequence ID" value="XM_004039580.1"/>
</dbReference>
<organism evidence="3 4">
    <name type="scientific">Ichthyophthirius multifiliis</name>
    <name type="common">White spot disease agent</name>
    <name type="synonym">Ich</name>
    <dbReference type="NCBI Taxonomy" id="5932"/>
    <lineage>
        <taxon>Eukaryota</taxon>
        <taxon>Sar</taxon>
        <taxon>Alveolata</taxon>
        <taxon>Ciliophora</taxon>
        <taxon>Intramacronucleata</taxon>
        <taxon>Oligohymenophorea</taxon>
        <taxon>Hymenostomatida</taxon>
        <taxon>Ophryoglenina</taxon>
        <taxon>Ichthyophthirius</taxon>
    </lineage>
</organism>
<keyword evidence="1" id="KW-1133">Transmembrane helix</keyword>
<feature type="transmembrane region" description="Helical" evidence="1">
    <location>
        <begin position="61"/>
        <end position="79"/>
    </location>
</feature>